<proteinExistence type="predicted"/>
<dbReference type="RefSeq" id="WP_353640784.1">
    <property type="nucleotide sequence ID" value="NZ_CP159253.1"/>
</dbReference>
<keyword evidence="2" id="KW-0547">Nucleotide-binding</keyword>
<name>A0AAU8CIJ7_9HYPH</name>
<dbReference type="AlphaFoldDB" id="A0AAU8CIJ7"/>
<evidence type="ECO:0000259" key="1">
    <source>
        <dbReference type="Pfam" id="PF00271"/>
    </source>
</evidence>
<dbReference type="InterPro" id="IPR001650">
    <property type="entry name" value="Helicase_C-like"/>
</dbReference>
<organism evidence="2">
    <name type="scientific">Mesorhizobium sp. WSM2240</name>
    <dbReference type="NCBI Taxonomy" id="3228851"/>
    <lineage>
        <taxon>Bacteria</taxon>
        <taxon>Pseudomonadati</taxon>
        <taxon>Pseudomonadota</taxon>
        <taxon>Alphaproteobacteria</taxon>
        <taxon>Hyphomicrobiales</taxon>
        <taxon>Phyllobacteriaceae</taxon>
        <taxon>Mesorhizobium</taxon>
    </lineage>
</organism>
<dbReference type="InterPro" id="IPR027417">
    <property type="entry name" value="P-loop_NTPase"/>
</dbReference>
<keyword evidence="2" id="KW-0067">ATP-binding</keyword>
<accession>A0AAU8CIJ7</accession>
<gene>
    <name evidence="2" type="ORF">ABVK50_15115</name>
</gene>
<feature type="domain" description="Helicase C-terminal" evidence="1">
    <location>
        <begin position="370"/>
        <end position="477"/>
    </location>
</feature>
<protein>
    <submittedName>
        <fullName evidence="2">Helicase-related protein</fullName>
    </submittedName>
</protein>
<keyword evidence="2" id="KW-0347">Helicase</keyword>
<dbReference type="EMBL" id="CP159253">
    <property type="protein sequence ID" value="XCG46648.1"/>
    <property type="molecule type" value="Genomic_DNA"/>
</dbReference>
<dbReference type="Gene3D" id="3.40.50.300">
    <property type="entry name" value="P-loop containing nucleotide triphosphate hydrolases"/>
    <property type="match status" value="2"/>
</dbReference>
<reference evidence="2" key="1">
    <citation type="submission" date="2024-06" db="EMBL/GenBank/DDBJ databases">
        <title>Mesorhizobium karijinii sp. nov., a symbiont of the iconic Swainsona formosa from arid Australia.</title>
        <authorList>
            <person name="Hill Y.J."/>
            <person name="Watkin E.L.J."/>
            <person name="O'Hara G.W."/>
            <person name="Terpolilli J."/>
            <person name="Tye M.L."/>
            <person name="Kohlmeier M.G."/>
        </authorList>
    </citation>
    <scope>NUCLEOTIDE SEQUENCE</scope>
    <source>
        <strain evidence="2">WSM2240</strain>
    </source>
</reference>
<dbReference type="PANTHER" id="PTHR10799">
    <property type="entry name" value="SNF2/RAD54 HELICASE FAMILY"/>
    <property type="match status" value="1"/>
</dbReference>
<sequence>MDPNVSLRDYQVADLAYYIRNPKCLNLSDPGTGKTPSVVVYQWYLWSREKIGSAFVMPLSLLKKNRDEILRFTDFKPDEVTIVKGLKPLSPAQIKLAETLRKWSGPYELFGSQKVTFKALLQAGVVDEDQNVNEQMLHARTVLPYELANPGNTKVFLMGFDAFSTHWRALPDFVKAVQVDEIHKGYKGDSSARTQGFYESFQRQMTHFLGMTGTLVSGRLDSAYPAIRVIEPRYYGSYKSFYWYHAIEDPFTGKLSSWRNHEKLSAIFRKHAIRRTFEMVYGKEAKVIIPEFVEMSEKQREIYDKFKDEAFLELEKFFLEGTEPGVAFIRARQIMEHPNSFPDLAGAAGDTIDIMKGARCGKEERLDIHFEDHQRTGKPVIVYAALKPQQYRILELARSYGLKAEVINGDVTPKRRGEIDEAFRKGELNCIIASPAVADVGFNWQFCGEQEVDHMIFASLDFLDTTVLQAYRRAIRGKRGSPLRITVLLYEDSLDQRITWIIYQKSLDAHKVDPTHQVLRLFEHNIDAEPMKEAA</sequence>
<dbReference type="SUPFAM" id="SSF52540">
    <property type="entry name" value="P-loop containing nucleoside triphosphate hydrolases"/>
    <property type="match status" value="2"/>
</dbReference>
<evidence type="ECO:0000313" key="2">
    <source>
        <dbReference type="EMBL" id="XCG46648.1"/>
    </source>
</evidence>
<keyword evidence="2" id="KW-0378">Hydrolase</keyword>
<dbReference type="Pfam" id="PF00271">
    <property type="entry name" value="Helicase_C"/>
    <property type="match status" value="1"/>
</dbReference>
<dbReference type="GO" id="GO:0004386">
    <property type="term" value="F:helicase activity"/>
    <property type="evidence" value="ECO:0007669"/>
    <property type="project" value="UniProtKB-KW"/>
</dbReference>